<feature type="region of interest" description="Disordered" evidence="1">
    <location>
        <begin position="1"/>
        <end position="454"/>
    </location>
</feature>
<keyword evidence="3" id="KW-1185">Reference proteome</keyword>
<proteinExistence type="predicted"/>
<name>A0A2C6KQY8_9APIC</name>
<feature type="compositionally biased region" description="Low complexity" evidence="1">
    <location>
        <begin position="311"/>
        <end position="323"/>
    </location>
</feature>
<feature type="compositionally biased region" description="Low complexity" evidence="1">
    <location>
        <begin position="489"/>
        <end position="506"/>
    </location>
</feature>
<feature type="compositionally biased region" description="Basic and acidic residues" evidence="1">
    <location>
        <begin position="70"/>
        <end position="102"/>
    </location>
</feature>
<feature type="compositionally biased region" description="Acidic residues" evidence="1">
    <location>
        <begin position="393"/>
        <end position="403"/>
    </location>
</feature>
<comment type="caution">
    <text evidence="2">The sequence shown here is derived from an EMBL/GenBank/DDBJ whole genome shotgun (WGS) entry which is preliminary data.</text>
</comment>
<feature type="compositionally biased region" description="Basic and acidic residues" evidence="1">
    <location>
        <begin position="1"/>
        <end position="15"/>
    </location>
</feature>
<feature type="compositionally biased region" description="Pro residues" evidence="1">
    <location>
        <begin position="163"/>
        <end position="172"/>
    </location>
</feature>
<evidence type="ECO:0000313" key="2">
    <source>
        <dbReference type="EMBL" id="PHJ18988.1"/>
    </source>
</evidence>
<dbReference type="VEuPathDB" id="ToxoDB:CSUI_007185"/>
<feature type="compositionally biased region" description="Low complexity" evidence="1">
    <location>
        <begin position="173"/>
        <end position="197"/>
    </location>
</feature>
<feature type="compositionally biased region" description="Basic and acidic residues" evidence="1">
    <location>
        <begin position="436"/>
        <end position="445"/>
    </location>
</feature>
<dbReference type="AlphaFoldDB" id="A0A2C6KQY8"/>
<dbReference type="RefSeq" id="XP_067920690.1">
    <property type="nucleotide sequence ID" value="XM_068067335.1"/>
</dbReference>
<organism evidence="2 3">
    <name type="scientific">Cystoisospora suis</name>
    <dbReference type="NCBI Taxonomy" id="483139"/>
    <lineage>
        <taxon>Eukaryota</taxon>
        <taxon>Sar</taxon>
        <taxon>Alveolata</taxon>
        <taxon>Apicomplexa</taxon>
        <taxon>Conoidasida</taxon>
        <taxon>Coccidia</taxon>
        <taxon>Eucoccidiorida</taxon>
        <taxon>Eimeriorina</taxon>
        <taxon>Sarcocystidae</taxon>
        <taxon>Cystoisospora</taxon>
    </lineage>
</organism>
<feature type="non-terminal residue" evidence="2">
    <location>
        <position position="545"/>
    </location>
</feature>
<feature type="compositionally biased region" description="Basic and acidic residues" evidence="1">
    <location>
        <begin position="220"/>
        <end position="230"/>
    </location>
</feature>
<dbReference type="GeneID" id="94430546"/>
<dbReference type="Proteomes" id="UP000221165">
    <property type="component" value="Unassembled WGS sequence"/>
</dbReference>
<feature type="compositionally biased region" description="Polar residues" evidence="1">
    <location>
        <begin position="201"/>
        <end position="213"/>
    </location>
</feature>
<feature type="region of interest" description="Disordered" evidence="1">
    <location>
        <begin position="474"/>
        <end position="545"/>
    </location>
</feature>
<sequence>MDGHRDAKGGDGLDRSKKHQDRKSREDPVGRESAKEDGEEEEGIQAGGLLQGFPSRVFSRILVPSKTGKPKGEAKGEESSPGDKRDSTSSDPPWKDSLHPKDLSVGQERSGKVPHPKSSGGRSPGGVTTPAPPRSANSPRLPDADQEISKDEKIFMNSEEPSSPLPVQPPSPSLLLLQQEKPRSPSFQPSSEPFSRRWSSCGHSATNERNATEMSLLLHDGSDRHEEEKGSFSLSLRRSSLSSEKSNTPTSSRRRNRGGSVSRRSRRESIRIENTAIHGDPAPSSVSADSHGNQHSHDLDEALTGASFPYPVSLPSSPTVTSPNGEGPPSNDPMSRNPTTPPTPHFLNSPSSPSPSSSSSSSSVEEFPVCHAPVSPRRHSDLHLSPENRPAEGDCDQEIDPPPEDLAASPHHGARSQAGDGSSKGRSRRVGIGNEALDHSARVEEGDNGSFMPFTTRHREFSRWRWVPSGLHIPTSIPISQPLRETRNAGEGPSGSSSANAALGASTVMKKLFTTAGGGSGAAPPSPSPPDYRRLCTNLWDDEGL</sequence>
<accession>A0A2C6KQY8</accession>
<gene>
    <name evidence="2" type="ORF">CSUI_007185</name>
</gene>
<feature type="compositionally biased region" description="Basic and acidic residues" evidence="1">
    <location>
        <begin position="23"/>
        <end position="36"/>
    </location>
</feature>
<evidence type="ECO:0000313" key="3">
    <source>
        <dbReference type="Proteomes" id="UP000221165"/>
    </source>
</evidence>
<feature type="compositionally biased region" description="Low complexity" evidence="1">
    <location>
        <begin position="231"/>
        <end position="243"/>
    </location>
</feature>
<feature type="compositionally biased region" description="Low complexity" evidence="1">
    <location>
        <begin position="349"/>
        <end position="363"/>
    </location>
</feature>
<evidence type="ECO:0000256" key="1">
    <source>
        <dbReference type="SAM" id="MobiDB-lite"/>
    </source>
</evidence>
<protein>
    <submittedName>
        <fullName evidence="2">Uncharacterized protein</fullName>
    </submittedName>
</protein>
<feature type="compositionally biased region" description="Polar residues" evidence="1">
    <location>
        <begin position="284"/>
        <end position="293"/>
    </location>
</feature>
<reference evidence="2 3" key="1">
    <citation type="journal article" date="2017" name="Int. J. Parasitol.">
        <title>The genome of the protozoan parasite Cystoisospora suis and a reverse vaccinology approach to identify vaccine candidates.</title>
        <authorList>
            <person name="Palmieri N."/>
            <person name="Shrestha A."/>
            <person name="Ruttkowski B."/>
            <person name="Beck T."/>
            <person name="Vogl C."/>
            <person name="Tomley F."/>
            <person name="Blake D.P."/>
            <person name="Joachim A."/>
        </authorList>
    </citation>
    <scope>NUCLEOTIDE SEQUENCE [LARGE SCALE GENOMIC DNA]</scope>
    <source>
        <strain evidence="2 3">Wien I</strain>
    </source>
</reference>
<dbReference type="EMBL" id="MIGC01003727">
    <property type="protein sequence ID" value="PHJ18988.1"/>
    <property type="molecule type" value="Genomic_DNA"/>
</dbReference>
<feature type="compositionally biased region" description="Basic and acidic residues" evidence="1">
    <location>
        <begin position="378"/>
        <end position="392"/>
    </location>
</feature>